<protein>
    <submittedName>
        <fullName evidence="2">Uncharacterized protein</fullName>
    </submittedName>
</protein>
<organism evidence="2 3">
    <name type="scientific">Lachnospira eligens</name>
    <dbReference type="NCBI Taxonomy" id="39485"/>
    <lineage>
        <taxon>Bacteria</taxon>
        <taxon>Bacillati</taxon>
        <taxon>Bacillota</taxon>
        <taxon>Clostridia</taxon>
        <taxon>Lachnospirales</taxon>
        <taxon>Lachnospiraceae</taxon>
        <taxon>Lachnospira</taxon>
    </lineage>
</organism>
<reference evidence="2 3" key="1">
    <citation type="submission" date="2015-09" db="EMBL/GenBank/DDBJ databases">
        <authorList>
            <consortium name="Pathogen Informatics"/>
        </authorList>
    </citation>
    <scope>NUCLEOTIDE SEQUENCE [LARGE SCALE GENOMIC DNA]</scope>
    <source>
        <strain evidence="2 3">2789STDY5834875</strain>
    </source>
</reference>
<feature type="transmembrane region" description="Helical" evidence="1">
    <location>
        <begin position="42"/>
        <end position="65"/>
    </location>
</feature>
<dbReference type="EMBL" id="CZBU01000012">
    <property type="protein sequence ID" value="CUQ79472.1"/>
    <property type="molecule type" value="Genomic_DNA"/>
</dbReference>
<dbReference type="AlphaFoldDB" id="A0A174Z0H3"/>
<proteinExistence type="predicted"/>
<sequence length="69" mass="6975">MPGLVAAEGSADVASGLTQEVITSVVTGCKGVVTGASSGITAIVPIGMEFLALTLGIRIMIRFFLSLVH</sequence>
<accession>A0A174Z0H3</accession>
<dbReference type="Proteomes" id="UP000095621">
    <property type="component" value="Unassembled WGS sequence"/>
</dbReference>
<keyword evidence="1" id="KW-0472">Membrane</keyword>
<name>A0A174Z0H3_9FIRM</name>
<evidence type="ECO:0000313" key="2">
    <source>
        <dbReference type="EMBL" id="CUQ79472.1"/>
    </source>
</evidence>
<evidence type="ECO:0000256" key="1">
    <source>
        <dbReference type="SAM" id="Phobius"/>
    </source>
</evidence>
<keyword evidence="1" id="KW-1133">Transmembrane helix</keyword>
<keyword evidence="1" id="KW-0812">Transmembrane</keyword>
<evidence type="ECO:0000313" key="3">
    <source>
        <dbReference type="Proteomes" id="UP000095621"/>
    </source>
</evidence>
<gene>
    <name evidence="2" type="ORF">ERS852490_03147</name>
</gene>
<dbReference type="RefSeq" id="WP_055217037.1">
    <property type="nucleotide sequence ID" value="NZ_CZBU01000012.1"/>
</dbReference>